<evidence type="ECO:0000313" key="2">
    <source>
        <dbReference type="Proteomes" id="UP000292082"/>
    </source>
</evidence>
<protein>
    <submittedName>
        <fullName evidence="1">Uncharacterized protein</fullName>
    </submittedName>
</protein>
<organism evidence="1 2">
    <name type="scientific">Dichomitus squalens</name>
    <dbReference type="NCBI Taxonomy" id="114155"/>
    <lineage>
        <taxon>Eukaryota</taxon>
        <taxon>Fungi</taxon>
        <taxon>Dikarya</taxon>
        <taxon>Basidiomycota</taxon>
        <taxon>Agaricomycotina</taxon>
        <taxon>Agaricomycetes</taxon>
        <taxon>Polyporales</taxon>
        <taxon>Polyporaceae</taxon>
        <taxon>Dichomitus</taxon>
    </lineage>
</organism>
<proteinExistence type="predicted"/>
<gene>
    <name evidence="1" type="ORF">BD310DRAFT_927310</name>
</gene>
<reference evidence="1 2" key="1">
    <citation type="submission" date="2019-01" db="EMBL/GenBank/DDBJ databases">
        <title>Draft genome sequences of three monokaryotic isolates of the white-rot basidiomycete fungus Dichomitus squalens.</title>
        <authorList>
            <consortium name="DOE Joint Genome Institute"/>
            <person name="Lopez S.C."/>
            <person name="Andreopoulos B."/>
            <person name="Pangilinan J."/>
            <person name="Lipzen A."/>
            <person name="Riley R."/>
            <person name="Ahrendt S."/>
            <person name="Ng V."/>
            <person name="Barry K."/>
            <person name="Daum C."/>
            <person name="Grigoriev I.V."/>
            <person name="Hilden K.S."/>
            <person name="Makela M.R."/>
            <person name="de Vries R.P."/>
        </authorList>
    </citation>
    <scope>NUCLEOTIDE SEQUENCE [LARGE SCALE GENOMIC DNA]</scope>
    <source>
        <strain evidence="1 2">CBS 464.89</strain>
    </source>
</reference>
<dbReference type="Proteomes" id="UP000292082">
    <property type="component" value="Unassembled WGS sequence"/>
</dbReference>
<evidence type="ECO:0000313" key="1">
    <source>
        <dbReference type="EMBL" id="TBU58438.1"/>
    </source>
</evidence>
<keyword evidence="2" id="KW-1185">Reference proteome</keyword>
<dbReference type="EMBL" id="ML145125">
    <property type="protein sequence ID" value="TBU58438.1"/>
    <property type="molecule type" value="Genomic_DNA"/>
</dbReference>
<sequence length="66" mass="7652">MVSSSRFPRTCAQPRSQGRSRVYNEERARSLSCHVRRNLLTSPVSPTGLEIARKMRYVLEVYVDRP</sequence>
<accession>A0A4V2K828</accession>
<dbReference type="AlphaFoldDB" id="A0A4V2K828"/>
<name>A0A4V2K828_9APHY</name>